<proteinExistence type="predicted"/>
<keyword evidence="2" id="KW-0808">Transferase</keyword>
<dbReference type="GO" id="GO:0008107">
    <property type="term" value="F:galactoside 2-alpha-L-fucosyltransferase activity"/>
    <property type="evidence" value="ECO:0007669"/>
    <property type="project" value="InterPro"/>
</dbReference>
<dbReference type="PANTHER" id="PTHR11927">
    <property type="entry name" value="GALACTOSIDE 2-L-FUCOSYLTRANSFERASE"/>
    <property type="match status" value="1"/>
</dbReference>
<dbReference type="OrthoDB" id="9794601at2"/>
<protein>
    <recommendedName>
        <fullName evidence="5">Alpha-1,2-fucosyltransferase</fullName>
    </recommendedName>
</protein>
<organism evidence="3 4">
    <name type="scientific">Microbacterium bovistercoris</name>
    <dbReference type="NCBI Taxonomy" id="2293570"/>
    <lineage>
        <taxon>Bacteria</taxon>
        <taxon>Bacillati</taxon>
        <taxon>Actinomycetota</taxon>
        <taxon>Actinomycetes</taxon>
        <taxon>Micrococcales</taxon>
        <taxon>Microbacteriaceae</taxon>
        <taxon>Microbacterium</taxon>
    </lineage>
</organism>
<keyword evidence="1" id="KW-0328">Glycosyltransferase</keyword>
<evidence type="ECO:0008006" key="5">
    <source>
        <dbReference type="Google" id="ProtNLM"/>
    </source>
</evidence>
<dbReference type="GO" id="GO:0016020">
    <property type="term" value="C:membrane"/>
    <property type="evidence" value="ECO:0007669"/>
    <property type="project" value="InterPro"/>
</dbReference>
<dbReference type="EMBL" id="QUAB01000013">
    <property type="protein sequence ID" value="REJ08046.1"/>
    <property type="molecule type" value="Genomic_DNA"/>
</dbReference>
<reference evidence="3 4" key="1">
    <citation type="submission" date="2018-08" db="EMBL/GenBank/DDBJ databases">
        <title>Isolation, diversity and antifungal activity of Actinobacteria from cow dung.</title>
        <authorList>
            <person name="Ling L."/>
        </authorList>
    </citation>
    <scope>NUCLEOTIDE SEQUENCE [LARGE SCALE GENOMIC DNA]</scope>
    <source>
        <strain evidence="3 4">NEAU-LLE</strain>
    </source>
</reference>
<dbReference type="PANTHER" id="PTHR11927:SF9">
    <property type="entry name" value="L-FUCOSYLTRANSFERASE"/>
    <property type="match status" value="1"/>
</dbReference>
<dbReference type="InterPro" id="IPR002516">
    <property type="entry name" value="Glyco_trans_11"/>
</dbReference>
<accession>A0A371NXN0</accession>
<evidence type="ECO:0000313" key="3">
    <source>
        <dbReference type="EMBL" id="REJ08046.1"/>
    </source>
</evidence>
<evidence type="ECO:0000313" key="4">
    <source>
        <dbReference type="Proteomes" id="UP000262172"/>
    </source>
</evidence>
<dbReference type="Pfam" id="PF01531">
    <property type="entry name" value="Glyco_transf_11"/>
    <property type="match status" value="1"/>
</dbReference>
<evidence type="ECO:0000256" key="2">
    <source>
        <dbReference type="ARBA" id="ARBA00022679"/>
    </source>
</evidence>
<sequence>MLYYWLHAFAQRSRGIDCLSLEVAHSAEWIDYFPTMASLNVKRSEVRLADRRVVPGPLQTFGMDFTSAELDAFIELHLLDSRSMLTQMTSPLQGLYDLTINVRRGDYYSVPKWRGEYSFDVVEYVRSALEQVSAQRPIDRIHVVSDDPEWCRIKLGWLGDVAPVSSPPDNGTPLDHLAALTASPRLILANSTFSYWGGYLSEWLHRGGEQPHPKSEIWAPAFHNRFFPDGGRATQLHPNWHVIENIPGGWDG</sequence>
<comment type="caution">
    <text evidence="3">The sequence shown here is derived from an EMBL/GenBank/DDBJ whole genome shotgun (WGS) entry which is preliminary data.</text>
</comment>
<keyword evidence="4" id="KW-1185">Reference proteome</keyword>
<dbReference type="RefSeq" id="WP_116240658.1">
    <property type="nucleotide sequence ID" value="NZ_QUAB01000013.1"/>
</dbReference>
<gene>
    <name evidence="3" type="ORF">DY023_01920</name>
</gene>
<evidence type="ECO:0000256" key="1">
    <source>
        <dbReference type="ARBA" id="ARBA00022676"/>
    </source>
</evidence>
<dbReference type="AlphaFoldDB" id="A0A371NXN0"/>
<dbReference type="GO" id="GO:0005975">
    <property type="term" value="P:carbohydrate metabolic process"/>
    <property type="evidence" value="ECO:0007669"/>
    <property type="project" value="InterPro"/>
</dbReference>
<dbReference type="Proteomes" id="UP000262172">
    <property type="component" value="Unassembled WGS sequence"/>
</dbReference>
<name>A0A371NXN0_9MICO</name>